<keyword evidence="2" id="KW-1185">Reference proteome</keyword>
<dbReference type="EMBL" id="CADEAL010001922">
    <property type="protein sequence ID" value="CAB1436664.1"/>
    <property type="molecule type" value="Genomic_DNA"/>
</dbReference>
<comment type="caution">
    <text evidence="1">The sequence shown here is derived from an EMBL/GenBank/DDBJ whole genome shotgun (WGS) entry which is preliminary data.</text>
</comment>
<name>A0A9N7UTR4_PLEPL</name>
<sequence length="227" mass="24506">MEAGTLPGLFRGSHSFLSPLDNGGAVAHNQLLVCHYHAASSHALCSNWVIPPWLQKPQGCDHRGSEVGKITPPPTASLTEPCPGELSGPFPKTTPSAVRVYQRDLDCAAPSLDRYGAYSCKMTESLNAESPQLKAELQPLALTVQRRGKYNTLTGSQALVSIAGFTSAYCSAGGERFNAEAEILRVIWGQTHRSEMIIKDEQLFLSWAISANLKHHQTLMNAAVPPA</sequence>
<dbReference type="AlphaFoldDB" id="A0A9N7UTR4"/>
<dbReference type="Proteomes" id="UP001153269">
    <property type="component" value="Unassembled WGS sequence"/>
</dbReference>
<proteinExistence type="predicted"/>
<gene>
    <name evidence="1" type="ORF">PLEPLA_LOCUS24697</name>
</gene>
<accession>A0A9N7UTR4</accession>
<evidence type="ECO:0000313" key="2">
    <source>
        <dbReference type="Proteomes" id="UP001153269"/>
    </source>
</evidence>
<reference evidence="1" key="1">
    <citation type="submission" date="2020-03" db="EMBL/GenBank/DDBJ databases">
        <authorList>
            <person name="Weist P."/>
        </authorList>
    </citation>
    <scope>NUCLEOTIDE SEQUENCE</scope>
</reference>
<organism evidence="1 2">
    <name type="scientific">Pleuronectes platessa</name>
    <name type="common">European plaice</name>
    <dbReference type="NCBI Taxonomy" id="8262"/>
    <lineage>
        <taxon>Eukaryota</taxon>
        <taxon>Metazoa</taxon>
        <taxon>Chordata</taxon>
        <taxon>Craniata</taxon>
        <taxon>Vertebrata</taxon>
        <taxon>Euteleostomi</taxon>
        <taxon>Actinopterygii</taxon>
        <taxon>Neopterygii</taxon>
        <taxon>Teleostei</taxon>
        <taxon>Neoteleostei</taxon>
        <taxon>Acanthomorphata</taxon>
        <taxon>Carangaria</taxon>
        <taxon>Pleuronectiformes</taxon>
        <taxon>Pleuronectoidei</taxon>
        <taxon>Pleuronectidae</taxon>
        <taxon>Pleuronectes</taxon>
    </lineage>
</organism>
<evidence type="ECO:0000313" key="1">
    <source>
        <dbReference type="EMBL" id="CAB1436664.1"/>
    </source>
</evidence>
<protein>
    <submittedName>
        <fullName evidence="1">Uncharacterized protein</fullName>
    </submittedName>
</protein>